<evidence type="ECO:0000313" key="6">
    <source>
        <dbReference type="Proteomes" id="UP000487221"/>
    </source>
</evidence>
<evidence type="ECO:0000256" key="2">
    <source>
        <dbReference type="PROSITE-ProRule" id="PRU01091"/>
    </source>
</evidence>
<dbReference type="Pfam" id="PF00486">
    <property type="entry name" value="Trans_reg_C"/>
    <property type="match status" value="1"/>
</dbReference>
<dbReference type="Proteomes" id="UP000487221">
    <property type="component" value="Unassembled WGS sequence"/>
</dbReference>
<dbReference type="GO" id="GO:0000160">
    <property type="term" value="P:phosphorelay signal transduction system"/>
    <property type="evidence" value="ECO:0007669"/>
    <property type="project" value="InterPro"/>
</dbReference>
<dbReference type="GO" id="GO:0006355">
    <property type="term" value="P:regulation of DNA-templated transcription"/>
    <property type="evidence" value="ECO:0007669"/>
    <property type="project" value="InterPro"/>
</dbReference>
<protein>
    <submittedName>
        <fullName evidence="5">Helix-turn-helix domain-containing protein</fullName>
    </submittedName>
</protein>
<dbReference type="AlphaFoldDB" id="A0A7J5HG66"/>
<accession>A0A7J5HG66</accession>
<keyword evidence="3" id="KW-0812">Transmembrane</keyword>
<feature type="transmembrane region" description="Helical" evidence="3">
    <location>
        <begin position="165"/>
        <end position="184"/>
    </location>
</feature>
<proteinExistence type="predicted"/>
<evidence type="ECO:0000256" key="1">
    <source>
        <dbReference type="ARBA" id="ARBA00023125"/>
    </source>
</evidence>
<organism evidence="5 6">
    <name type="scientific">Bacteroides uniformis</name>
    <dbReference type="NCBI Taxonomy" id="820"/>
    <lineage>
        <taxon>Bacteria</taxon>
        <taxon>Pseudomonadati</taxon>
        <taxon>Bacteroidota</taxon>
        <taxon>Bacteroidia</taxon>
        <taxon>Bacteroidales</taxon>
        <taxon>Bacteroidaceae</taxon>
        <taxon>Bacteroides</taxon>
    </lineage>
</organism>
<evidence type="ECO:0000256" key="3">
    <source>
        <dbReference type="SAM" id="Phobius"/>
    </source>
</evidence>
<keyword evidence="3" id="KW-0472">Membrane</keyword>
<dbReference type="SMART" id="SM00862">
    <property type="entry name" value="Trans_reg_C"/>
    <property type="match status" value="1"/>
</dbReference>
<name>A0A7J5HG66_BACUN</name>
<comment type="caution">
    <text evidence="5">The sequence shown here is derived from an EMBL/GenBank/DDBJ whole genome shotgun (WGS) entry which is preliminary data.</text>
</comment>
<dbReference type="InterPro" id="IPR016032">
    <property type="entry name" value="Sig_transdc_resp-reg_C-effctor"/>
</dbReference>
<gene>
    <name evidence="5" type="ORF">GAQ44_00465</name>
</gene>
<dbReference type="GO" id="GO:0003677">
    <property type="term" value="F:DNA binding"/>
    <property type="evidence" value="ECO:0007669"/>
    <property type="project" value="UniProtKB-UniRule"/>
</dbReference>
<keyword evidence="3" id="KW-1133">Transmembrane helix</keyword>
<feature type="domain" description="OmpR/PhoB-type" evidence="4">
    <location>
        <begin position="200"/>
        <end position="297"/>
    </location>
</feature>
<dbReference type="InterPro" id="IPR001867">
    <property type="entry name" value="OmpR/PhoB-type_DNA-bd"/>
</dbReference>
<keyword evidence="1 2" id="KW-0238">DNA-binding</keyword>
<dbReference type="InterPro" id="IPR036388">
    <property type="entry name" value="WH-like_DNA-bd_sf"/>
</dbReference>
<dbReference type="PROSITE" id="PS51755">
    <property type="entry name" value="OMPR_PHOB"/>
    <property type="match status" value="1"/>
</dbReference>
<dbReference type="RefSeq" id="WP_151874980.1">
    <property type="nucleotide sequence ID" value="NZ_WCTY01000001.1"/>
</dbReference>
<evidence type="ECO:0000313" key="5">
    <source>
        <dbReference type="EMBL" id="KAB4188699.1"/>
    </source>
</evidence>
<sequence length="299" mass="33611">MKRKVSAANLSIAITFLLVLLSFGFGYRSYSQAEQRVVSDLNQALQRTVLQYKGLWLNFDTIRTYTRLQEVMGSPVSVSSPNKAFTEALAITALKDISTLSLHILKDNSVVSVVSVFNEIPAGCLASDTLVWLSTTVDTPGVTLSFRGYAHCSATMLLSLSQQTIPATLLLAALLWGGFTFFYFRRTRTDADTGNKKQQENTITFGNLSLSLQEACFYNERQEKLKLTPMQYTLMEMFYLSSSHLLFKSDICQSLWPGKDNADETLYTLIRRLKPIVEDNSNLRITTDRGRAYGLEIRT</sequence>
<feature type="DNA-binding region" description="OmpR/PhoB-type" evidence="2">
    <location>
        <begin position="200"/>
        <end position="297"/>
    </location>
</feature>
<dbReference type="SUPFAM" id="SSF46894">
    <property type="entry name" value="C-terminal effector domain of the bipartite response regulators"/>
    <property type="match status" value="1"/>
</dbReference>
<dbReference type="Gene3D" id="1.10.10.10">
    <property type="entry name" value="Winged helix-like DNA-binding domain superfamily/Winged helix DNA-binding domain"/>
    <property type="match status" value="1"/>
</dbReference>
<dbReference type="EMBL" id="WCTY01000001">
    <property type="protein sequence ID" value="KAB4188699.1"/>
    <property type="molecule type" value="Genomic_DNA"/>
</dbReference>
<evidence type="ECO:0000259" key="4">
    <source>
        <dbReference type="PROSITE" id="PS51755"/>
    </source>
</evidence>
<reference evidence="5 6" key="1">
    <citation type="journal article" date="2019" name="Nat. Med.">
        <title>A library of human gut bacterial isolates paired with longitudinal multiomics data enables mechanistic microbiome research.</title>
        <authorList>
            <person name="Poyet M."/>
            <person name="Groussin M."/>
            <person name="Gibbons S.M."/>
            <person name="Avila-Pacheco J."/>
            <person name="Jiang X."/>
            <person name="Kearney S.M."/>
            <person name="Perrotta A.R."/>
            <person name="Berdy B."/>
            <person name="Zhao S."/>
            <person name="Lieberman T.D."/>
            <person name="Swanson P.K."/>
            <person name="Smith M."/>
            <person name="Roesemann S."/>
            <person name="Alexander J.E."/>
            <person name="Rich S.A."/>
            <person name="Livny J."/>
            <person name="Vlamakis H."/>
            <person name="Clish C."/>
            <person name="Bullock K."/>
            <person name="Deik A."/>
            <person name="Scott J."/>
            <person name="Pierce K.A."/>
            <person name="Xavier R.J."/>
            <person name="Alm E.J."/>
        </authorList>
    </citation>
    <scope>NUCLEOTIDE SEQUENCE [LARGE SCALE GENOMIC DNA]</scope>
    <source>
        <strain evidence="5 6">BIOML-A19</strain>
    </source>
</reference>